<keyword evidence="2 9" id="KW-0547">Nucleotide-binding</keyword>
<name>A0A285TST2_9PROT</name>
<keyword evidence="6 9" id="KW-0238">DNA-binding</keyword>
<dbReference type="InterPro" id="IPR036390">
    <property type="entry name" value="WH_DNA-bd_sf"/>
</dbReference>
<reference evidence="11 12" key="1">
    <citation type="submission" date="2017-08" db="EMBL/GenBank/DDBJ databases">
        <authorList>
            <person name="de Groot N.N."/>
        </authorList>
    </citation>
    <scope>NUCLEOTIDE SEQUENCE [LARGE SCALE GENOMIC DNA]</scope>
    <source>
        <strain evidence="11 12">USBA 78</strain>
    </source>
</reference>
<protein>
    <recommendedName>
        <fullName evidence="9">Holliday junction branch migration complex subunit RuvB</fullName>
        <ecNumber evidence="9">3.6.4.-</ecNumber>
    </recommendedName>
</protein>
<evidence type="ECO:0000256" key="6">
    <source>
        <dbReference type="ARBA" id="ARBA00023125"/>
    </source>
</evidence>
<feature type="binding site" evidence="9">
    <location>
        <position position="167"/>
    </location>
    <ligand>
        <name>ATP</name>
        <dbReference type="ChEBI" id="CHEBI:30616"/>
    </ligand>
</feature>
<keyword evidence="4 9" id="KW-0378">Hydrolase</keyword>
<dbReference type="SUPFAM" id="SSF52540">
    <property type="entry name" value="P-loop containing nucleoside triphosphate hydrolases"/>
    <property type="match status" value="1"/>
</dbReference>
<dbReference type="InterPro" id="IPR008823">
    <property type="entry name" value="RuvB_wg_C"/>
</dbReference>
<dbReference type="GO" id="GO:0048476">
    <property type="term" value="C:Holliday junction resolvase complex"/>
    <property type="evidence" value="ECO:0007669"/>
    <property type="project" value="UniProtKB-UniRule"/>
</dbReference>
<evidence type="ECO:0000256" key="4">
    <source>
        <dbReference type="ARBA" id="ARBA00022801"/>
    </source>
</evidence>
<feature type="binding site" evidence="9">
    <location>
        <begin position="124"/>
        <end position="126"/>
    </location>
    <ligand>
        <name>ATP</name>
        <dbReference type="ChEBI" id="CHEBI:30616"/>
    </ligand>
</feature>
<dbReference type="Gene3D" id="1.10.10.10">
    <property type="entry name" value="Winged helix-like DNA-binding domain superfamily/Winged helix DNA-binding domain"/>
    <property type="match status" value="1"/>
</dbReference>
<keyword evidence="7 9" id="KW-0233">DNA recombination</keyword>
<evidence type="ECO:0000256" key="9">
    <source>
        <dbReference type="HAMAP-Rule" id="MF_00016"/>
    </source>
</evidence>
<dbReference type="GO" id="GO:0000400">
    <property type="term" value="F:four-way junction DNA binding"/>
    <property type="evidence" value="ECO:0007669"/>
    <property type="project" value="UniProtKB-UniRule"/>
</dbReference>
<dbReference type="InterPro" id="IPR008824">
    <property type="entry name" value="RuvB-like_N"/>
</dbReference>
<evidence type="ECO:0000313" key="12">
    <source>
        <dbReference type="Proteomes" id="UP000219068"/>
    </source>
</evidence>
<dbReference type="PANTHER" id="PTHR42848:SF1">
    <property type="entry name" value="HOLLIDAY JUNCTION BRANCH MIGRATION COMPLEX SUBUNIT RUVB"/>
    <property type="match status" value="1"/>
</dbReference>
<dbReference type="EC" id="3.6.4.-" evidence="9"/>
<accession>A0A285TST2</accession>
<comment type="subunit">
    <text evidence="9">Homohexamer. Forms an RuvA(8)-RuvB(12)-Holliday junction (HJ) complex. HJ DNA is sandwiched between 2 RuvA tetramers; dsDNA enters through RuvA and exits via RuvB. An RuvB hexamer assembles on each DNA strand where it exits the tetramer. Each RuvB hexamer is contacted by two RuvA subunits (via domain III) on 2 adjacent RuvB subunits; this complex drives branch migration. In the full resolvosome a probable DNA-RuvA(4)-RuvB(12)-RuvC(2) complex forms which resolves the HJ.</text>
</comment>
<dbReference type="PANTHER" id="PTHR42848">
    <property type="match status" value="1"/>
</dbReference>
<feature type="binding site" evidence="9">
    <location>
        <position position="306"/>
    </location>
    <ligand>
        <name>DNA</name>
        <dbReference type="ChEBI" id="CHEBI:16991"/>
    </ligand>
</feature>
<evidence type="ECO:0000256" key="3">
    <source>
        <dbReference type="ARBA" id="ARBA00022763"/>
    </source>
</evidence>
<feature type="binding site" evidence="9">
    <location>
        <position position="311"/>
    </location>
    <ligand>
        <name>DNA</name>
        <dbReference type="ChEBI" id="CHEBI:16991"/>
    </ligand>
</feature>
<comment type="domain">
    <text evidence="9">Has 3 domains, the large (RuvB-L) and small ATPase (RuvB-S) domains and the C-terminal head (RuvB-H) domain. The head domain binds DNA, while the ATPase domains jointly bind ATP, ADP or are empty depending on the state of the subunit in the translocation cycle. During a single DNA translocation step the structure of each domain remains the same, but their relative positions change.</text>
</comment>
<comment type="subcellular location">
    <subcellularLocation>
        <location evidence="9">Cytoplasm</location>
    </subcellularLocation>
</comment>
<evidence type="ECO:0000256" key="5">
    <source>
        <dbReference type="ARBA" id="ARBA00022840"/>
    </source>
</evidence>
<feature type="binding site" evidence="9">
    <location>
        <position position="61"/>
    </location>
    <ligand>
        <name>ATP</name>
        <dbReference type="ChEBI" id="CHEBI:30616"/>
    </ligand>
</feature>
<feature type="binding site" evidence="9">
    <location>
        <position position="16"/>
    </location>
    <ligand>
        <name>ATP</name>
        <dbReference type="ChEBI" id="CHEBI:30616"/>
    </ligand>
</feature>
<dbReference type="EMBL" id="OBMM01000005">
    <property type="protein sequence ID" value="SOC27041.1"/>
    <property type="molecule type" value="Genomic_DNA"/>
</dbReference>
<dbReference type="Gene3D" id="1.10.8.60">
    <property type="match status" value="1"/>
</dbReference>
<evidence type="ECO:0000256" key="7">
    <source>
        <dbReference type="ARBA" id="ARBA00023172"/>
    </source>
</evidence>
<dbReference type="InterPro" id="IPR004605">
    <property type="entry name" value="DNA_helicase_Holl-junc_RuvB"/>
</dbReference>
<feature type="binding site" evidence="9">
    <location>
        <position position="58"/>
    </location>
    <ligand>
        <name>ATP</name>
        <dbReference type="ChEBI" id="CHEBI:30616"/>
    </ligand>
</feature>
<organism evidence="11 12">
    <name type="scientific">Thalassospira xiamenensis</name>
    <dbReference type="NCBI Taxonomy" id="220697"/>
    <lineage>
        <taxon>Bacteria</taxon>
        <taxon>Pseudomonadati</taxon>
        <taxon>Pseudomonadota</taxon>
        <taxon>Alphaproteobacteria</taxon>
        <taxon>Rhodospirillales</taxon>
        <taxon>Thalassospiraceae</taxon>
        <taxon>Thalassospira</taxon>
    </lineage>
</organism>
<dbReference type="Gene3D" id="3.40.50.300">
    <property type="entry name" value="P-loop containing nucleotide triphosphate hydrolases"/>
    <property type="match status" value="1"/>
</dbReference>
<evidence type="ECO:0000256" key="2">
    <source>
        <dbReference type="ARBA" id="ARBA00022741"/>
    </source>
</evidence>
<feature type="binding site" evidence="9">
    <location>
        <position position="17"/>
    </location>
    <ligand>
        <name>ATP</name>
        <dbReference type="ChEBI" id="CHEBI:30616"/>
    </ligand>
</feature>
<sequence length="345" mass="37711">MTDILQGHNIQDDPALRPVLLSEFVGQPKASRLLGVYLESAKSRNEPLDHTLFFGPPGLGKTTLAQIVANELGKSFKSIAAPAIKHAGELATTLLSLSEGDVLFLDEIHRLPVHIEEVLYSAMEDFAIDILSGDGPEAKHIRLPIERFTLVGATTRSGMLSRPLKDRFSIDIKLELYSNDDLASVILRSGRLMGLQMTQEASEMIACRSRGTPRIANRLLRRVRDFATAGSTTTIGPDIASHALEALGIDDRGLGERERAYIDCLAGRYRNKPTGLKTLSAALGEDSGTIEDEIEPWLLHAGIIERTSRGRILAHCETSQQTDGSMSLFDQERTLTTAKKAVTKS</sequence>
<dbReference type="NCBIfam" id="NF000868">
    <property type="entry name" value="PRK00080.1"/>
    <property type="match status" value="1"/>
</dbReference>
<dbReference type="GO" id="GO:0005737">
    <property type="term" value="C:cytoplasm"/>
    <property type="evidence" value="ECO:0007669"/>
    <property type="project" value="UniProtKB-SubCell"/>
</dbReference>
<comment type="caution">
    <text evidence="9">Lacks conserved residue(s) required for the propagation of feature annotation.</text>
</comment>
<feature type="binding site" evidence="9">
    <location>
        <position position="62"/>
    </location>
    <ligand>
        <name>Mg(2+)</name>
        <dbReference type="ChEBI" id="CHEBI:18420"/>
    </ligand>
</feature>
<dbReference type="SUPFAM" id="SSF46785">
    <property type="entry name" value="Winged helix' DNA-binding domain"/>
    <property type="match status" value="1"/>
</dbReference>
<keyword evidence="5 9" id="KW-0067">ATP-binding</keyword>
<dbReference type="GO" id="GO:0006310">
    <property type="term" value="P:DNA recombination"/>
    <property type="evidence" value="ECO:0007669"/>
    <property type="project" value="UniProtKB-UniRule"/>
</dbReference>
<dbReference type="HAMAP" id="MF_00016">
    <property type="entry name" value="DNA_HJ_migration_RuvB"/>
    <property type="match status" value="1"/>
</dbReference>
<feature type="binding site" evidence="9">
    <location>
        <position position="214"/>
    </location>
    <ligand>
        <name>ATP</name>
        <dbReference type="ChEBI" id="CHEBI:30616"/>
    </ligand>
</feature>
<dbReference type="Proteomes" id="UP000219068">
    <property type="component" value="Unassembled WGS sequence"/>
</dbReference>
<dbReference type="RefSeq" id="WP_097052813.1">
    <property type="nucleotide sequence ID" value="NZ_OBMM01000005.1"/>
</dbReference>
<keyword evidence="11" id="KW-0347">Helicase</keyword>
<dbReference type="SMART" id="SM00382">
    <property type="entry name" value="AAA"/>
    <property type="match status" value="1"/>
</dbReference>
<dbReference type="InterPro" id="IPR027417">
    <property type="entry name" value="P-loop_NTPase"/>
</dbReference>
<dbReference type="Pfam" id="PF17864">
    <property type="entry name" value="AAA_lid_4"/>
    <property type="match status" value="1"/>
</dbReference>
<feature type="binding site" evidence="9">
    <location>
        <position position="177"/>
    </location>
    <ligand>
        <name>ATP</name>
        <dbReference type="ChEBI" id="CHEBI:30616"/>
    </ligand>
</feature>
<keyword evidence="8 9" id="KW-0234">DNA repair</keyword>
<dbReference type="GO" id="GO:0006281">
    <property type="term" value="P:DNA repair"/>
    <property type="evidence" value="ECO:0007669"/>
    <property type="project" value="UniProtKB-UniRule"/>
</dbReference>
<dbReference type="InterPro" id="IPR036388">
    <property type="entry name" value="WH-like_DNA-bd_sf"/>
</dbReference>
<comment type="function">
    <text evidence="9">The RuvA-RuvB-RuvC complex processes Holliday junction (HJ) DNA during genetic recombination and DNA repair, while the RuvA-RuvB complex plays an important role in the rescue of blocked DNA replication forks via replication fork reversal (RFR). RuvA specifically binds to HJ cruciform DNA, conferring on it an open structure. The RuvB hexamer acts as an ATP-dependent pump, pulling dsDNA into and through the RuvAB complex. RuvB forms 2 homohexamers on either side of HJ DNA bound by 1 or 2 RuvA tetramers; 4 subunits per hexamer contact DNA at a time. Coordinated motions by a converter formed by DNA-disengaged RuvB subunits stimulates ATP hydrolysis and nucleotide exchange. Immobilization of the converter enables RuvB to convert the ATP-contained energy into a lever motion, pulling 2 nucleotides of DNA out of the RuvA tetramer per ATP hydrolyzed, thus driving DNA branch migration. The RuvB motors rotate together with the DNA substrate, which together with the progressing nucleotide cycle form the mechanistic basis for DNA recombination by continuous HJ branch migration. Branch migration allows RuvC to scan DNA until it finds its consensus sequence, where it cleaves and resolves cruciform DNA.</text>
</comment>
<evidence type="ECO:0000259" key="10">
    <source>
        <dbReference type="SMART" id="SM00382"/>
    </source>
</evidence>
<dbReference type="GO" id="GO:0005524">
    <property type="term" value="F:ATP binding"/>
    <property type="evidence" value="ECO:0007669"/>
    <property type="project" value="UniProtKB-UniRule"/>
</dbReference>
<evidence type="ECO:0000313" key="11">
    <source>
        <dbReference type="EMBL" id="SOC27041.1"/>
    </source>
</evidence>
<gene>
    <name evidence="9" type="primary">ruvB</name>
    <name evidence="11" type="ORF">SAMN05428964_105257</name>
</gene>
<feature type="binding site" evidence="9">
    <location>
        <position position="63"/>
    </location>
    <ligand>
        <name>ATP</name>
        <dbReference type="ChEBI" id="CHEBI:30616"/>
    </ligand>
</feature>
<feature type="region of interest" description="Head domain (RuvB-H)" evidence="9">
    <location>
        <begin position="251"/>
        <end position="345"/>
    </location>
</feature>
<keyword evidence="3 9" id="KW-0227">DNA damage</keyword>
<feature type="binding site" evidence="9">
    <location>
        <position position="62"/>
    </location>
    <ligand>
        <name>ATP</name>
        <dbReference type="ChEBI" id="CHEBI:30616"/>
    </ligand>
</feature>
<comment type="similarity">
    <text evidence="9">Belongs to the RuvB family.</text>
</comment>
<feature type="region of interest" description="Small ATPAse domain (RuvB-S)" evidence="9">
    <location>
        <begin position="178"/>
        <end position="248"/>
    </location>
</feature>
<dbReference type="GO" id="GO:0009378">
    <property type="term" value="F:four-way junction helicase activity"/>
    <property type="evidence" value="ECO:0007669"/>
    <property type="project" value="InterPro"/>
</dbReference>
<evidence type="ECO:0000256" key="8">
    <source>
        <dbReference type="ARBA" id="ARBA00023204"/>
    </source>
</evidence>
<feature type="domain" description="AAA+ ATPase" evidence="10">
    <location>
        <begin position="47"/>
        <end position="178"/>
    </location>
</feature>
<dbReference type="NCBIfam" id="TIGR00635">
    <property type="entry name" value="ruvB"/>
    <property type="match status" value="1"/>
</dbReference>
<dbReference type="AlphaFoldDB" id="A0A285TST2"/>
<evidence type="ECO:0000256" key="1">
    <source>
        <dbReference type="ARBA" id="ARBA00022490"/>
    </source>
</evidence>
<dbReference type="Pfam" id="PF05496">
    <property type="entry name" value="RuvB_N"/>
    <property type="match status" value="1"/>
</dbReference>
<dbReference type="InterPro" id="IPR041445">
    <property type="entry name" value="AAA_lid_4"/>
</dbReference>
<proteinExistence type="inferred from homology"/>
<comment type="catalytic activity">
    <reaction evidence="9">
        <text>ATP + H2O = ADP + phosphate + H(+)</text>
        <dbReference type="Rhea" id="RHEA:13065"/>
        <dbReference type="ChEBI" id="CHEBI:15377"/>
        <dbReference type="ChEBI" id="CHEBI:15378"/>
        <dbReference type="ChEBI" id="CHEBI:30616"/>
        <dbReference type="ChEBI" id="CHEBI:43474"/>
        <dbReference type="ChEBI" id="CHEBI:456216"/>
    </reaction>
</comment>
<dbReference type="Pfam" id="PF05491">
    <property type="entry name" value="WHD_RuvB"/>
    <property type="match status" value="1"/>
</dbReference>
<dbReference type="InterPro" id="IPR003593">
    <property type="entry name" value="AAA+_ATPase"/>
</dbReference>
<keyword evidence="1 9" id="KW-0963">Cytoplasm</keyword>
<dbReference type="CDD" id="cd00009">
    <property type="entry name" value="AAA"/>
    <property type="match status" value="1"/>
</dbReference>
<dbReference type="GO" id="GO:0016887">
    <property type="term" value="F:ATP hydrolysis activity"/>
    <property type="evidence" value="ECO:0007669"/>
    <property type="project" value="RHEA"/>
</dbReference>